<gene>
    <name evidence="2" type="ORF">L484_005864</name>
</gene>
<organism evidence="2 3">
    <name type="scientific">Morus notabilis</name>
    <dbReference type="NCBI Taxonomy" id="981085"/>
    <lineage>
        <taxon>Eukaryota</taxon>
        <taxon>Viridiplantae</taxon>
        <taxon>Streptophyta</taxon>
        <taxon>Embryophyta</taxon>
        <taxon>Tracheophyta</taxon>
        <taxon>Spermatophyta</taxon>
        <taxon>Magnoliopsida</taxon>
        <taxon>eudicotyledons</taxon>
        <taxon>Gunneridae</taxon>
        <taxon>Pentapetalae</taxon>
        <taxon>rosids</taxon>
        <taxon>fabids</taxon>
        <taxon>Rosales</taxon>
        <taxon>Moraceae</taxon>
        <taxon>Moreae</taxon>
        <taxon>Morus</taxon>
    </lineage>
</organism>
<dbReference type="AlphaFoldDB" id="W9RTB6"/>
<evidence type="ECO:0000256" key="1">
    <source>
        <dbReference type="SAM" id="Phobius"/>
    </source>
</evidence>
<proteinExistence type="predicted"/>
<keyword evidence="3" id="KW-1185">Reference proteome</keyword>
<sequence length="73" mass="8313">MNLRVSKQKVTRRVARARRSVSLSMKFICAVCFGWAGRRSELEEEQLMQAFDAPSCGLKSRTRFKLSGEGMEV</sequence>
<dbReference type="Proteomes" id="UP000030645">
    <property type="component" value="Unassembled WGS sequence"/>
</dbReference>
<keyword evidence="1" id="KW-0812">Transmembrane</keyword>
<keyword evidence="1" id="KW-1133">Transmembrane helix</keyword>
<accession>W9RTB6</accession>
<name>W9RTB6_9ROSA</name>
<reference evidence="3" key="1">
    <citation type="submission" date="2013-01" db="EMBL/GenBank/DDBJ databases">
        <title>Draft Genome Sequence of a Mulberry Tree, Morus notabilis C.K. Schneid.</title>
        <authorList>
            <person name="He N."/>
            <person name="Zhao S."/>
        </authorList>
    </citation>
    <scope>NUCLEOTIDE SEQUENCE</scope>
</reference>
<feature type="transmembrane region" description="Helical" evidence="1">
    <location>
        <begin position="21"/>
        <end position="38"/>
    </location>
</feature>
<evidence type="ECO:0000313" key="3">
    <source>
        <dbReference type="Proteomes" id="UP000030645"/>
    </source>
</evidence>
<evidence type="ECO:0000313" key="2">
    <source>
        <dbReference type="EMBL" id="EXC07557.1"/>
    </source>
</evidence>
<dbReference type="EMBL" id="KE345587">
    <property type="protein sequence ID" value="EXC07557.1"/>
    <property type="molecule type" value="Genomic_DNA"/>
</dbReference>
<keyword evidence="1" id="KW-0472">Membrane</keyword>
<protein>
    <submittedName>
        <fullName evidence="2">Uncharacterized protein</fullName>
    </submittedName>
</protein>